<dbReference type="InterPro" id="IPR004353">
    <property type="entry name" value="Mon1"/>
</dbReference>
<dbReference type="GO" id="GO:0006623">
    <property type="term" value="P:protein targeting to vacuole"/>
    <property type="evidence" value="ECO:0007669"/>
    <property type="project" value="InterPro"/>
</dbReference>
<dbReference type="Pfam" id="PF19037">
    <property type="entry name" value="Fuz_longin_2"/>
    <property type="match status" value="1"/>
</dbReference>
<name>A0A9W5TAF6_BABOV</name>
<evidence type="ECO:0000259" key="2">
    <source>
        <dbReference type="Pfam" id="PF19037"/>
    </source>
</evidence>
<organism evidence="3 4">
    <name type="scientific">Babesia ovis</name>
    <dbReference type="NCBI Taxonomy" id="5869"/>
    <lineage>
        <taxon>Eukaryota</taxon>
        <taxon>Sar</taxon>
        <taxon>Alveolata</taxon>
        <taxon>Apicomplexa</taxon>
        <taxon>Aconoidasida</taxon>
        <taxon>Piroplasmida</taxon>
        <taxon>Babesiidae</taxon>
        <taxon>Babesia</taxon>
    </lineage>
</organism>
<dbReference type="InterPro" id="IPR043971">
    <property type="entry name" value="FUZ/MON1/HPS1_longin_2"/>
</dbReference>
<evidence type="ECO:0000313" key="4">
    <source>
        <dbReference type="Proteomes" id="UP001057455"/>
    </source>
</evidence>
<sequence length="409" mass="45394">MTTKVYAFTYAGKPLFTNCADGEDSLAFYGVLCAVVSKVSTLLSEYTEKDELRYISAGDQHFVYMERGPLCYFGISSNGASPLAVYKILSNLHLQVLSILTRGVEHVLLKRPSYDVQNLLGGTQSILHNLVANLDGSLGLFDTCCYEALPLPPTTRNTLRSYLTEFNTPNVLCSFMVVSNRVAVITMSKNATFSPSDIAIVVNMVSTSHSLRQQESWTPLCLPDFNDQAFTYAYVNYIDSDIGIVCISSTGDQDQFHKISGQFGVLTKKMTDSGSLGDLRTSLVATPLEFPSTGGKTCSILHVLYYSKRLGQYFSSAFRPTAFGTDSNTIVSAYKSVSEFLFSNEPNRTAMARFECFNVYVDHNPEFSLYLSTEPWTTITSELVSGVTSYVTKQYRFLFNTRVPHKASR</sequence>
<evidence type="ECO:0000313" key="3">
    <source>
        <dbReference type="EMBL" id="GFE53118.1"/>
    </source>
</evidence>
<protein>
    <submittedName>
        <fullName evidence="3">Vacuolar fusion protein, putative</fullName>
    </submittedName>
</protein>
<accession>A0A9W5TAF6</accession>
<dbReference type="EMBL" id="BLIY01000003">
    <property type="protein sequence ID" value="GFE53118.1"/>
    <property type="molecule type" value="Genomic_DNA"/>
</dbReference>
<proteinExistence type="predicted"/>
<dbReference type="PANTHER" id="PTHR13027">
    <property type="entry name" value="SAND PROTEIN-RELATED"/>
    <property type="match status" value="1"/>
</dbReference>
<dbReference type="OrthoDB" id="272411at2759"/>
<reference evidence="3" key="1">
    <citation type="submission" date="2019-12" db="EMBL/GenBank/DDBJ databases">
        <title>Genome sequence of Babesia ovis.</title>
        <authorList>
            <person name="Yamagishi J."/>
            <person name="Sevinc F."/>
            <person name="Xuan X."/>
        </authorList>
    </citation>
    <scope>NUCLEOTIDE SEQUENCE</scope>
    <source>
        <strain evidence="3">Selcuk</strain>
    </source>
</reference>
<feature type="domain" description="FUZ/MON1/HPS1 first Longin" evidence="1">
    <location>
        <begin position="6"/>
        <end position="130"/>
    </location>
</feature>
<dbReference type="InterPro" id="IPR043972">
    <property type="entry name" value="FUZ/MON1/HPS1_longin_1"/>
</dbReference>
<dbReference type="AlphaFoldDB" id="A0A9W5TAF6"/>
<dbReference type="PRINTS" id="PR01546">
    <property type="entry name" value="YEAST73DUF"/>
</dbReference>
<evidence type="ECO:0000259" key="1">
    <source>
        <dbReference type="Pfam" id="PF19036"/>
    </source>
</evidence>
<dbReference type="GO" id="GO:0016192">
    <property type="term" value="P:vesicle-mediated transport"/>
    <property type="evidence" value="ECO:0007669"/>
    <property type="project" value="InterPro"/>
</dbReference>
<feature type="domain" description="FUZ/MON1/HPS1 second Longin" evidence="2">
    <location>
        <begin position="174"/>
        <end position="258"/>
    </location>
</feature>
<comment type="caution">
    <text evidence="3">The sequence shown here is derived from an EMBL/GenBank/DDBJ whole genome shotgun (WGS) entry which is preliminary data.</text>
</comment>
<dbReference type="PANTHER" id="PTHR13027:SF7">
    <property type="entry name" value="VACUOLAR FUSION PROTEIN MON1 HOMOLOG"/>
    <property type="match status" value="1"/>
</dbReference>
<dbReference type="Pfam" id="PF19036">
    <property type="entry name" value="Fuz_longin_1"/>
    <property type="match status" value="1"/>
</dbReference>
<gene>
    <name evidence="3" type="ORF">BaOVIS_005220</name>
</gene>
<keyword evidence="4" id="KW-1185">Reference proteome</keyword>
<dbReference type="Proteomes" id="UP001057455">
    <property type="component" value="Unassembled WGS sequence"/>
</dbReference>